<proteinExistence type="predicted"/>
<name>A0ABS9X7G2_9GAMM</name>
<dbReference type="EMBL" id="JAKKSL010000005">
    <property type="protein sequence ID" value="MCI2285431.1"/>
    <property type="molecule type" value="Genomic_DNA"/>
</dbReference>
<dbReference type="Proteomes" id="UP001139646">
    <property type="component" value="Unassembled WGS sequence"/>
</dbReference>
<dbReference type="RefSeq" id="WP_242288314.1">
    <property type="nucleotide sequence ID" value="NZ_JAKKSL010000005.1"/>
</dbReference>
<evidence type="ECO:0000313" key="2">
    <source>
        <dbReference type="Proteomes" id="UP001139646"/>
    </source>
</evidence>
<reference evidence="1" key="1">
    <citation type="submission" date="2022-01" db="EMBL/GenBank/DDBJ databases">
        <title>Colwellia maritima, isolated from seawater.</title>
        <authorList>
            <person name="Kristyanto S."/>
            <person name="Jung J."/>
            <person name="Jeon C.O."/>
        </authorList>
    </citation>
    <scope>NUCLEOTIDE SEQUENCE</scope>
    <source>
        <strain evidence="1">MSW7</strain>
    </source>
</reference>
<gene>
    <name evidence="1" type="ORF">L3081_21130</name>
</gene>
<protein>
    <recommendedName>
        <fullName evidence="3">Cupin domain-containing protein</fullName>
    </recommendedName>
</protein>
<dbReference type="InterPro" id="IPR014710">
    <property type="entry name" value="RmlC-like_jellyroll"/>
</dbReference>
<evidence type="ECO:0000313" key="1">
    <source>
        <dbReference type="EMBL" id="MCI2285431.1"/>
    </source>
</evidence>
<comment type="caution">
    <text evidence="1">The sequence shown here is derived from an EMBL/GenBank/DDBJ whole genome shotgun (WGS) entry which is preliminary data.</text>
</comment>
<organism evidence="1 2">
    <name type="scientific">Colwellia maritima</name>
    <dbReference type="NCBI Taxonomy" id="2912588"/>
    <lineage>
        <taxon>Bacteria</taxon>
        <taxon>Pseudomonadati</taxon>
        <taxon>Pseudomonadota</taxon>
        <taxon>Gammaproteobacteria</taxon>
        <taxon>Alteromonadales</taxon>
        <taxon>Colwelliaceae</taxon>
        <taxon>Colwellia</taxon>
    </lineage>
</organism>
<evidence type="ECO:0008006" key="3">
    <source>
        <dbReference type="Google" id="ProtNLM"/>
    </source>
</evidence>
<keyword evidence="2" id="KW-1185">Reference proteome</keyword>
<sequence length="286" mass="31288">MADGPLVSHGNERTSLSITPTITSANSLGKQLRQTASANNRKIKMTLKKRLIRYTDLKPCTNAFIDTRSPGSDKKENFTLIGPGVAENPDQHVHISIPHGFNIGGARQPSGCLNSQHSHLTEEVFVIHKGTWAFLSGVNADDGKIILNEGDIISIPMDIFRGFECIGDDIGYLYAVLGSDNPGRVLWAPKVFDLAKEYGLVLLEDGSLVDTTLGEKIPEGKKPMAVTSAEQIAEHRVVNSEEMKSIVQRTATFKWAKNKGLAQFNGVEEVALVGRHVLTKIYPQEN</sequence>
<accession>A0ABS9X7G2</accession>
<dbReference type="SUPFAM" id="SSF51182">
    <property type="entry name" value="RmlC-like cupins"/>
    <property type="match status" value="1"/>
</dbReference>
<dbReference type="Gene3D" id="2.60.120.10">
    <property type="entry name" value="Jelly Rolls"/>
    <property type="match status" value="1"/>
</dbReference>
<dbReference type="InterPro" id="IPR011051">
    <property type="entry name" value="RmlC_Cupin_sf"/>
</dbReference>